<keyword evidence="1" id="KW-0812">Transmembrane</keyword>
<evidence type="ECO:0008006" key="5">
    <source>
        <dbReference type="Google" id="ProtNLM"/>
    </source>
</evidence>
<evidence type="ECO:0000256" key="2">
    <source>
        <dbReference type="SAM" id="SignalP"/>
    </source>
</evidence>
<accession>A0A177NVK7</accession>
<feature type="transmembrane region" description="Helical" evidence="1">
    <location>
        <begin position="176"/>
        <end position="195"/>
    </location>
</feature>
<organism evidence="3 4">
    <name type="scientific">Methylomonas lenta</name>
    <dbReference type="NCBI Taxonomy" id="980561"/>
    <lineage>
        <taxon>Bacteria</taxon>
        <taxon>Pseudomonadati</taxon>
        <taxon>Pseudomonadota</taxon>
        <taxon>Gammaproteobacteria</taxon>
        <taxon>Methylococcales</taxon>
        <taxon>Methylococcaceae</taxon>
        <taxon>Methylomonas</taxon>
    </lineage>
</organism>
<feature type="signal peptide" evidence="2">
    <location>
        <begin position="1"/>
        <end position="23"/>
    </location>
</feature>
<dbReference type="Proteomes" id="UP000078476">
    <property type="component" value="Unassembled WGS sequence"/>
</dbReference>
<proteinExistence type="predicted"/>
<gene>
    <name evidence="3" type="ORF">A1359_19400</name>
</gene>
<name>A0A177NVK7_9GAMM</name>
<dbReference type="RefSeq" id="WP_066976568.1">
    <property type="nucleotide sequence ID" value="NZ_LUUI01000012.1"/>
</dbReference>
<comment type="caution">
    <text evidence="3">The sequence shown here is derived from an EMBL/GenBank/DDBJ whole genome shotgun (WGS) entry which is preliminary data.</text>
</comment>
<dbReference type="AlphaFoldDB" id="A0A177NVK7"/>
<keyword evidence="1" id="KW-1133">Transmembrane helix</keyword>
<keyword evidence="1" id="KW-0472">Membrane</keyword>
<keyword evidence="2" id="KW-0732">Signal</keyword>
<evidence type="ECO:0000256" key="1">
    <source>
        <dbReference type="SAM" id="Phobius"/>
    </source>
</evidence>
<dbReference type="OrthoDB" id="8907537at2"/>
<feature type="chain" id="PRO_5008069605" description="PEP-CTERM protein-sorting domain-containing protein" evidence="2">
    <location>
        <begin position="24"/>
        <end position="201"/>
    </location>
</feature>
<evidence type="ECO:0000313" key="3">
    <source>
        <dbReference type="EMBL" id="OAI21313.1"/>
    </source>
</evidence>
<evidence type="ECO:0000313" key="4">
    <source>
        <dbReference type="Proteomes" id="UP000078476"/>
    </source>
</evidence>
<keyword evidence="4" id="KW-1185">Reference proteome</keyword>
<reference evidence="3 4" key="1">
    <citation type="submission" date="2016-03" db="EMBL/GenBank/DDBJ databases">
        <authorList>
            <person name="Ploux O."/>
        </authorList>
    </citation>
    <scope>NUCLEOTIDE SEQUENCE [LARGE SCALE GENOMIC DNA]</scope>
    <source>
        <strain evidence="3 4">R-45370</strain>
    </source>
</reference>
<dbReference type="EMBL" id="LUUI01000012">
    <property type="protein sequence ID" value="OAI21313.1"/>
    <property type="molecule type" value="Genomic_DNA"/>
</dbReference>
<sequence length="201" mass="20624">MKKHYTSLVGLFALSVYALPATAELFTASLADNLGPLNGGSLNYSVTSPGSSLFNAATLTFDLMGYGSVDGSNSGKDTFTLTVNGEILFSGGFDMGGGPDAGGDGSNFINYIAPGVNILSSTTFGAFQGGLTQFSVDHTLIAGINSFVFDYGVMEGLINEGWGLSSAQIVANVNSVPIPSAMLLFGTGLVGFLGAQFKRKA</sequence>
<protein>
    <recommendedName>
        <fullName evidence="5">PEP-CTERM protein-sorting domain-containing protein</fullName>
    </recommendedName>
</protein>